<reference evidence="1 2" key="2">
    <citation type="journal article" date="2017" name="Front. Plant Sci.">
        <title>Gene Classification and Mining of Molecular Markers Useful in Red Clover (Trifolium pratense) Breeding.</title>
        <authorList>
            <person name="Istvanek J."/>
            <person name="Dluhosova J."/>
            <person name="Dluhos P."/>
            <person name="Patkova L."/>
            <person name="Nedelnik J."/>
            <person name="Repkova J."/>
        </authorList>
    </citation>
    <scope>NUCLEOTIDE SEQUENCE [LARGE SCALE GENOMIC DNA]</scope>
    <source>
        <strain evidence="2">cv. Tatra</strain>
        <tissue evidence="1">Young leaves</tissue>
    </source>
</reference>
<proteinExistence type="predicted"/>
<accession>A0A2K3K232</accession>
<feature type="non-terminal residue" evidence="1">
    <location>
        <position position="1"/>
    </location>
</feature>
<organism evidence="1 2">
    <name type="scientific">Trifolium pratense</name>
    <name type="common">Red clover</name>
    <dbReference type="NCBI Taxonomy" id="57577"/>
    <lineage>
        <taxon>Eukaryota</taxon>
        <taxon>Viridiplantae</taxon>
        <taxon>Streptophyta</taxon>
        <taxon>Embryophyta</taxon>
        <taxon>Tracheophyta</taxon>
        <taxon>Spermatophyta</taxon>
        <taxon>Magnoliopsida</taxon>
        <taxon>eudicotyledons</taxon>
        <taxon>Gunneridae</taxon>
        <taxon>Pentapetalae</taxon>
        <taxon>rosids</taxon>
        <taxon>fabids</taxon>
        <taxon>Fabales</taxon>
        <taxon>Fabaceae</taxon>
        <taxon>Papilionoideae</taxon>
        <taxon>50 kb inversion clade</taxon>
        <taxon>NPAAA clade</taxon>
        <taxon>Hologalegina</taxon>
        <taxon>IRL clade</taxon>
        <taxon>Trifolieae</taxon>
        <taxon>Trifolium</taxon>
    </lineage>
</organism>
<dbReference type="Proteomes" id="UP000236291">
    <property type="component" value="Unassembled WGS sequence"/>
</dbReference>
<sequence>GVGVGTLDTPKKSKVKFLVTDHKNPIYPQ</sequence>
<protein>
    <submittedName>
        <fullName evidence="1">Uncharacterized protein</fullName>
    </submittedName>
</protein>
<evidence type="ECO:0000313" key="1">
    <source>
        <dbReference type="EMBL" id="PNX60359.1"/>
    </source>
</evidence>
<gene>
    <name evidence="1" type="ORF">L195_g060144</name>
</gene>
<comment type="caution">
    <text evidence="1">The sequence shown here is derived from an EMBL/GenBank/DDBJ whole genome shotgun (WGS) entry which is preliminary data.</text>
</comment>
<reference evidence="1 2" key="1">
    <citation type="journal article" date="2014" name="Am. J. Bot.">
        <title>Genome assembly and annotation for red clover (Trifolium pratense; Fabaceae).</title>
        <authorList>
            <person name="Istvanek J."/>
            <person name="Jaros M."/>
            <person name="Krenek A."/>
            <person name="Repkova J."/>
        </authorList>
    </citation>
    <scope>NUCLEOTIDE SEQUENCE [LARGE SCALE GENOMIC DNA]</scope>
    <source>
        <strain evidence="2">cv. Tatra</strain>
        <tissue evidence="1">Young leaves</tissue>
    </source>
</reference>
<dbReference type="AlphaFoldDB" id="A0A2K3K232"/>
<evidence type="ECO:0000313" key="2">
    <source>
        <dbReference type="Proteomes" id="UP000236291"/>
    </source>
</evidence>
<name>A0A2K3K232_TRIPR</name>
<dbReference type="EMBL" id="ASHM01136308">
    <property type="protein sequence ID" value="PNX60359.1"/>
    <property type="molecule type" value="Genomic_DNA"/>
</dbReference>